<gene>
    <name evidence="2" type="ORF">DYB31_015609</name>
</gene>
<dbReference type="EMBL" id="QUTE01012599">
    <property type="protein sequence ID" value="RHZ06684.1"/>
    <property type="molecule type" value="Genomic_DNA"/>
</dbReference>
<proteinExistence type="predicted"/>
<comment type="caution">
    <text evidence="2">The sequence shown here is derived from an EMBL/GenBank/DDBJ whole genome shotgun (WGS) entry which is preliminary data.</text>
</comment>
<dbReference type="AlphaFoldDB" id="A0A397EWZ5"/>
<reference evidence="2 3" key="1">
    <citation type="submission" date="2018-08" db="EMBL/GenBank/DDBJ databases">
        <title>Aphanomyces genome sequencing and annotation.</title>
        <authorList>
            <person name="Minardi D."/>
            <person name="Oidtmann B."/>
            <person name="Van Der Giezen M."/>
            <person name="Studholme D.J."/>
        </authorList>
    </citation>
    <scope>NUCLEOTIDE SEQUENCE [LARGE SCALE GENOMIC DNA]</scope>
    <source>
        <strain evidence="2 3">197901</strain>
    </source>
</reference>
<dbReference type="Proteomes" id="UP000266196">
    <property type="component" value="Unassembled WGS sequence"/>
</dbReference>
<organism evidence="2 3">
    <name type="scientific">Aphanomyces astaci</name>
    <name type="common">Crayfish plague agent</name>
    <dbReference type="NCBI Taxonomy" id="112090"/>
    <lineage>
        <taxon>Eukaryota</taxon>
        <taxon>Sar</taxon>
        <taxon>Stramenopiles</taxon>
        <taxon>Oomycota</taxon>
        <taxon>Saprolegniomycetes</taxon>
        <taxon>Saprolegniales</taxon>
        <taxon>Verrucalvaceae</taxon>
        <taxon>Aphanomyces</taxon>
    </lineage>
</organism>
<name>A0A397EWZ5_APHAT</name>
<evidence type="ECO:0000256" key="1">
    <source>
        <dbReference type="SAM" id="MobiDB-lite"/>
    </source>
</evidence>
<accession>A0A397EWZ5</accession>
<protein>
    <submittedName>
        <fullName evidence="2">Uncharacterized protein</fullName>
    </submittedName>
</protein>
<sequence>MVEFLGAGEEALTSSTEKEDTASPRTKSAKKSAPPADLTIRIRKQRAAEVSRTKEKQSEALIAKLLAEETFPSVKNLGPVARCLGMIVHRIEGGFFLEQTSLVEELLAKHGLSDAKTQATPLALDHRYFDDGPDPTMTATEMREVIGSLLWLAGSTRRPSCSP</sequence>
<evidence type="ECO:0000313" key="2">
    <source>
        <dbReference type="EMBL" id="RHZ06684.1"/>
    </source>
</evidence>
<feature type="region of interest" description="Disordered" evidence="1">
    <location>
        <begin position="1"/>
        <end position="41"/>
    </location>
</feature>
<evidence type="ECO:0000313" key="3">
    <source>
        <dbReference type="Proteomes" id="UP000266196"/>
    </source>
</evidence>